<dbReference type="Pfam" id="PF02811">
    <property type="entry name" value="PHP"/>
    <property type="match status" value="1"/>
</dbReference>
<dbReference type="InterPro" id="IPR049742">
    <property type="entry name" value="35NBP"/>
</dbReference>
<organism evidence="2 3">
    <name type="scientific">Methyloradius palustris</name>
    <dbReference type="NCBI Taxonomy" id="2778876"/>
    <lineage>
        <taxon>Bacteria</taxon>
        <taxon>Pseudomonadati</taxon>
        <taxon>Pseudomonadota</taxon>
        <taxon>Betaproteobacteria</taxon>
        <taxon>Nitrosomonadales</taxon>
        <taxon>Methylophilaceae</taxon>
        <taxon>Methyloradius</taxon>
    </lineage>
</organism>
<evidence type="ECO:0000259" key="1">
    <source>
        <dbReference type="SMART" id="SM00481"/>
    </source>
</evidence>
<dbReference type="SMART" id="SM00481">
    <property type="entry name" value="POLIIIAc"/>
    <property type="match status" value="1"/>
</dbReference>
<dbReference type="Proteomes" id="UP000826722">
    <property type="component" value="Chromosome"/>
</dbReference>
<dbReference type="EMBL" id="AP024110">
    <property type="protein sequence ID" value="BCM24584.1"/>
    <property type="molecule type" value="Genomic_DNA"/>
</dbReference>
<dbReference type="InterPro" id="IPR003141">
    <property type="entry name" value="Pol/His_phosphatase_N"/>
</dbReference>
<keyword evidence="3" id="KW-1185">Reference proteome</keyword>
<dbReference type="KEGG" id="mpau:ZMTM_08430"/>
<proteinExistence type="predicted"/>
<dbReference type="GO" id="GO:0004534">
    <property type="term" value="F:5'-3' RNA exonuclease activity"/>
    <property type="evidence" value="ECO:0007669"/>
    <property type="project" value="TreeGrafter"/>
</dbReference>
<gene>
    <name evidence="2" type="ORF">ZMTM_08430</name>
</gene>
<name>A0A8D5JVZ2_9PROT</name>
<protein>
    <submittedName>
        <fullName evidence="2">Phosphatase</fullName>
    </submittedName>
</protein>
<dbReference type="PANTHER" id="PTHR42924:SF3">
    <property type="entry name" value="POLYMERASE_HISTIDINOL PHOSPHATASE N-TERMINAL DOMAIN-CONTAINING PROTEIN"/>
    <property type="match status" value="1"/>
</dbReference>
<dbReference type="InterPro" id="IPR016195">
    <property type="entry name" value="Pol/histidinol_Pase-like"/>
</dbReference>
<dbReference type="AlphaFoldDB" id="A0A8D5JVZ2"/>
<dbReference type="InterPro" id="IPR052018">
    <property type="entry name" value="PHP_domain"/>
</dbReference>
<dbReference type="NCBIfam" id="NF041577">
    <property type="entry name" value="nside_bi_sphtase"/>
    <property type="match status" value="1"/>
</dbReference>
<sequence length="302" mass="32925">MPTPIDLHCHSTISDGLLTPTELVVHAASKGVRVMALTDHDDLSGLPEAKIAAKTVGITLLAGVEISVTWRKRTLHIVGLNIDPDYSPLVQGLSAIREGRHLRAKAMAESLDKVGIHGSLEGAYAYATHGIISRTHFARFLVEKGYAKDSKKVFKKYLVKGKPGYVEHRWAELADAVNWITAAGGVAVIAHPGRYDLGRTNMLLLLEEFRALGGKAIEVVTGSHTPPQYDEYAKFARMFGFAASKGSDYHGPGHSYIDMGSLPDLPHGCIPVWQDWPEAKLLETLPAETLAIETLPLENELH</sequence>
<dbReference type="Gene3D" id="3.20.20.140">
    <property type="entry name" value="Metal-dependent hydrolases"/>
    <property type="match status" value="1"/>
</dbReference>
<dbReference type="Gene3D" id="1.10.150.650">
    <property type="match status" value="1"/>
</dbReference>
<dbReference type="GO" id="GO:0035312">
    <property type="term" value="F:5'-3' DNA exonuclease activity"/>
    <property type="evidence" value="ECO:0007669"/>
    <property type="project" value="TreeGrafter"/>
</dbReference>
<dbReference type="CDD" id="cd07438">
    <property type="entry name" value="PHP_HisPPase_AMP"/>
    <property type="match status" value="1"/>
</dbReference>
<evidence type="ECO:0000313" key="3">
    <source>
        <dbReference type="Proteomes" id="UP000826722"/>
    </source>
</evidence>
<dbReference type="RefSeq" id="WP_221765100.1">
    <property type="nucleotide sequence ID" value="NZ_AP024110.1"/>
</dbReference>
<evidence type="ECO:0000313" key="2">
    <source>
        <dbReference type="EMBL" id="BCM24584.1"/>
    </source>
</evidence>
<dbReference type="PANTHER" id="PTHR42924">
    <property type="entry name" value="EXONUCLEASE"/>
    <property type="match status" value="1"/>
</dbReference>
<accession>A0A8D5JVZ2</accession>
<dbReference type="SUPFAM" id="SSF89550">
    <property type="entry name" value="PHP domain-like"/>
    <property type="match status" value="1"/>
</dbReference>
<feature type="domain" description="Polymerase/histidinol phosphatase N-terminal" evidence="1">
    <location>
        <begin position="5"/>
        <end position="70"/>
    </location>
</feature>
<reference evidence="2" key="1">
    <citation type="journal article" date="2021" name="Arch. Microbiol.">
        <title>Methyloradius palustris gen. nov., sp. nov., a methanol-oxidizing bacterium isolated from snow.</title>
        <authorList>
            <person name="Miyadera T."/>
            <person name="Kojima H."/>
            <person name="Fukui M."/>
        </authorList>
    </citation>
    <scope>NUCLEOTIDE SEQUENCE</scope>
    <source>
        <strain evidence="2">Zm11</strain>
    </source>
</reference>
<dbReference type="InterPro" id="IPR004013">
    <property type="entry name" value="PHP_dom"/>
</dbReference>